<evidence type="ECO:0000313" key="3">
    <source>
        <dbReference type="Proteomes" id="UP001501598"/>
    </source>
</evidence>
<feature type="transmembrane region" description="Helical" evidence="1">
    <location>
        <begin position="20"/>
        <end position="36"/>
    </location>
</feature>
<feature type="transmembrane region" description="Helical" evidence="1">
    <location>
        <begin position="115"/>
        <end position="131"/>
    </location>
</feature>
<dbReference type="InterPro" id="IPR049500">
    <property type="entry name" value="Peptidase_M50B-like"/>
</dbReference>
<sequence>MVPSEIQTVLDGFTARPAELAAAGAALLVVLWTLSWRMTRTVVTIAHEGGHALVAVLVGRGLTGIRLHADTSGVTHSTGAGRGPGVVLMFFAGYVFPPLLGLGGAALVAAGHSDVLLWLGVGLLVATLIHIRNAFGAFVVLVTGAVLGAVAWWAPPQWQAGFAAALCWFLLFGGLRAVRELQRSRRRRRTTTSDADQLAAITHLPGGMWTVVFGLTGLAATGAAAWIVFG</sequence>
<feature type="transmembrane region" description="Helical" evidence="1">
    <location>
        <begin position="160"/>
        <end position="178"/>
    </location>
</feature>
<feature type="transmembrane region" description="Helical" evidence="1">
    <location>
        <begin position="208"/>
        <end position="229"/>
    </location>
</feature>
<dbReference type="Proteomes" id="UP001501598">
    <property type="component" value="Unassembled WGS sequence"/>
</dbReference>
<comment type="caution">
    <text evidence="2">The sequence shown here is derived from an EMBL/GenBank/DDBJ whole genome shotgun (WGS) entry which is preliminary data.</text>
</comment>
<accession>A0ABP8RTM6</accession>
<proteinExistence type="predicted"/>
<keyword evidence="3" id="KW-1185">Reference proteome</keyword>
<evidence type="ECO:0000313" key="2">
    <source>
        <dbReference type="EMBL" id="GAA4546785.1"/>
    </source>
</evidence>
<feature type="transmembrane region" description="Helical" evidence="1">
    <location>
        <begin position="138"/>
        <end position="154"/>
    </location>
</feature>
<feature type="transmembrane region" description="Helical" evidence="1">
    <location>
        <begin position="86"/>
        <end position="109"/>
    </location>
</feature>
<keyword evidence="1" id="KW-0472">Membrane</keyword>
<evidence type="ECO:0000256" key="1">
    <source>
        <dbReference type="SAM" id="Phobius"/>
    </source>
</evidence>
<gene>
    <name evidence="2" type="ORF">GCM10023175_29720</name>
</gene>
<dbReference type="Pfam" id="PF13398">
    <property type="entry name" value="Peptidase_M50B"/>
    <property type="match status" value="1"/>
</dbReference>
<keyword evidence="1" id="KW-0812">Transmembrane</keyword>
<name>A0ABP8RTM6_9PSEU</name>
<dbReference type="EMBL" id="BAABGT010000033">
    <property type="protein sequence ID" value="GAA4546785.1"/>
    <property type="molecule type" value="Genomic_DNA"/>
</dbReference>
<dbReference type="RefSeq" id="WP_345417677.1">
    <property type="nucleotide sequence ID" value="NZ_BAABGT010000033.1"/>
</dbReference>
<protein>
    <submittedName>
        <fullName evidence="2">M50 family metallopeptidase</fullName>
    </submittedName>
</protein>
<organism evidence="2 3">
    <name type="scientific">Pseudonocardia xishanensis</name>
    <dbReference type="NCBI Taxonomy" id="630995"/>
    <lineage>
        <taxon>Bacteria</taxon>
        <taxon>Bacillati</taxon>
        <taxon>Actinomycetota</taxon>
        <taxon>Actinomycetes</taxon>
        <taxon>Pseudonocardiales</taxon>
        <taxon>Pseudonocardiaceae</taxon>
        <taxon>Pseudonocardia</taxon>
    </lineage>
</organism>
<keyword evidence="1" id="KW-1133">Transmembrane helix</keyword>
<reference evidence="3" key="1">
    <citation type="journal article" date="2019" name="Int. J. Syst. Evol. Microbiol.">
        <title>The Global Catalogue of Microorganisms (GCM) 10K type strain sequencing project: providing services to taxonomists for standard genome sequencing and annotation.</title>
        <authorList>
            <consortium name="The Broad Institute Genomics Platform"/>
            <consortium name="The Broad Institute Genome Sequencing Center for Infectious Disease"/>
            <person name="Wu L."/>
            <person name="Ma J."/>
        </authorList>
    </citation>
    <scope>NUCLEOTIDE SEQUENCE [LARGE SCALE GENOMIC DNA]</scope>
    <source>
        <strain evidence="3">JCM 17906</strain>
    </source>
</reference>